<dbReference type="PROSITE" id="PS00211">
    <property type="entry name" value="ABC_TRANSPORTER_1"/>
    <property type="match status" value="1"/>
</dbReference>
<keyword evidence="4" id="KW-0547">Nucleotide-binding</keyword>
<gene>
    <name evidence="7" type="ORF">DGMP_07580</name>
</gene>
<dbReference type="EMBL" id="AP024086">
    <property type="protein sequence ID" value="BCL60065.1"/>
    <property type="molecule type" value="Genomic_DNA"/>
</dbReference>
<dbReference type="RefSeq" id="WP_228856236.1">
    <property type="nucleotide sequence ID" value="NZ_AP024086.1"/>
</dbReference>
<dbReference type="GO" id="GO:0016887">
    <property type="term" value="F:ATP hydrolysis activity"/>
    <property type="evidence" value="ECO:0007669"/>
    <property type="project" value="InterPro"/>
</dbReference>
<dbReference type="PANTHER" id="PTHR42711">
    <property type="entry name" value="ABC TRANSPORTER ATP-BINDING PROTEIN"/>
    <property type="match status" value="1"/>
</dbReference>
<evidence type="ECO:0000313" key="7">
    <source>
        <dbReference type="EMBL" id="BCL60065.1"/>
    </source>
</evidence>
<evidence type="ECO:0000256" key="4">
    <source>
        <dbReference type="ARBA" id="ARBA00022741"/>
    </source>
</evidence>
<dbReference type="InterPro" id="IPR017871">
    <property type="entry name" value="ABC_transporter-like_CS"/>
</dbReference>
<reference evidence="7" key="1">
    <citation type="submission" date="2020-09" db="EMBL/GenBank/DDBJ databases">
        <title>Desulfogranum mesoprofundum gen. nov., sp. nov., a novel mesophilic, sulfate-reducing chemolithoautotroph isolated from a deep-sea hydrothermal vent chimney in the Suiyo Seamount.</title>
        <authorList>
            <person name="Hashimoto Y."/>
            <person name="Nakagawa S."/>
        </authorList>
    </citation>
    <scope>NUCLEOTIDE SEQUENCE</scope>
    <source>
        <strain evidence="7">KT2</strain>
    </source>
</reference>
<evidence type="ECO:0000313" key="8">
    <source>
        <dbReference type="Proteomes" id="UP000826725"/>
    </source>
</evidence>
<dbReference type="Proteomes" id="UP000826725">
    <property type="component" value="Chromosome"/>
</dbReference>
<dbReference type="InterPro" id="IPR003593">
    <property type="entry name" value="AAA+_ATPase"/>
</dbReference>
<evidence type="ECO:0000256" key="2">
    <source>
        <dbReference type="ARBA" id="ARBA00022448"/>
    </source>
</evidence>
<dbReference type="InterPro" id="IPR003439">
    <property type="entry name" value="ABC_transporter-like_ATP-bd"/>
</dbReference>
<dbReference type="KEGG" id="dbk:DGMP_07580"/>
<evidence type="ECO:0000256" key="1">
    <source>
        <dbReference type="ARBA" id="ARBA00005417"/>
    </source>
</evidence>
<proteinExistence type="inferred from homology"/>
<keyword evidence="8" id="KW-1185">Reference proteome</keyword>
<dbReference type="GO" id="GO:0005524">
    <property type="term" value="F:ATP binding"/>
    <property type="evidence" value="ECO:0007669"/>
    <property type="project" value="UniProtKB-KW"/>
</dbReference>
<dbReference type="PROSITE" id="PS50893">
    <property type="entry name" value="ABC_TRANSPORTER_2"/>
    <property type="match status" value="1"/>
</dbReference>
<keyword evidence="5 7" id="KW-0067">ATP-binding</keyword>
<keyword evidence="2" id="KW-0813">Transport</keyword>
<sequence>MADIELHHVTKDFPVRNWRSLLSGRVRRVRALDGVSFSVEKGEIMGLLGPNGAGKTTLLKILATLIVPDDGTVSVLGLDGAEDGKRIRERVGFVNTNARSFYWRLSGRDNLAFFGKLHNLSGRKLARRLDYLFDLVGMSGKGGARFGTCSSGERQRLAIARALLGDPQVLLMDEATSNLDPIGSRDLLEFIKTELSRRQKKTILWCTHNLAEAEQLCDRVTILHHGQVIGCREPGKLKEAVAGRQCYCFSVDRVDDILAGLDGFVQEGEDDGRVVCRCYVEDEDVPELIGRLVDNRVLIYECRKLERPLEESFAELVNSQDHTGGLDGTAA</sequence>
<comment type="similarity">
    <text evidence="1">Belongs to the ABC transporter superfamily.</text>
</comment>
<dbReference type="PANTHER" id="PTHR42711:SF5">
    <property type="entry name" value="ABC TRANSPORTER ATP-BINDING PROTEIN NATA"/>
    <property type="match status" value="1"/>
</dbReference>
<name>A0A8D5JNF3_9BACT</name>
<dbReference type="SMART" id="SM00382">
    <property type="entry name" value="AAA"/>
    <property type="match status" value="1"/>
</dbReference>
<organism evidence="7 8">
    <name type="scientific">Desulfomarina profundi</name>
    <dbReference type="NCBI Taxonomy" id="2772557"/>
    <lineage>
        <taxon>Bacteria</taxon>
        <taxon>Pseudomonadati</taxon>
        <taxon>Thermodesulfobacteriota</taxon>
        <taxon>Desulfobulbia</taxon>
        <taxon>Desulfobulbales</taxon>
        <taxon>Desulfobulbaceae</taxon>
        <taxon>Desulfomarina</taxon>
    </lineage>
</organism>
<feature type="domain" description="ABC transporter" evidence="6">
    <location>
        <begin position="4"/>
        <end position="250"/>
    </location>
</feature>
<evidence type="ECO:0000256" key="3">
    <source>
        <dbReference type="ARBA" id="ARBA00022458"/>
    </source>
</evidence>
<dbReference type="Pfam" id="PF00005">
    <property type="entry name" value="ABC_tran"/>
    <property type="match status" value="1"/>
</dbReference>
<keyword evidence="3" id="KW-0536">Nodulation</keyword>
<accession>A0A8D5JNF3</accession>
<evidence type="ECO:0000259" key="6">
    <source>
        <dbReference type="PROSITE" id="PS50893"/>
    </source>
</evidence>
<protein>
    <submittedName>
        <fullName evidence="7">Daunorubicin resistance protein DrrA family ABC transporter ATP-binding protein</fullName>
    </submittedName>
</protein>
<evidence type="ECO:0000256" key="5">
    <source>
        <dbReference type="ARBA" id="ARBA00022840"/>
    </source>
</evidence>
<dbReference type="AlphaFoldDB" id="A0A8D5JNF3"/>
<dbReference type="InterPro" id="IPR050763">
    <property type="entry name" value="ABC_transporter_ATP-binding"/>
</dbReference>